<reference evidence="4" key="1">
    <citation type="submission" date="2023-01" db="EMBL/GenBank/DDBJ databases">
        <authorList>
            <person name="Van Ghelder C."/>
            <person name="Rancurel C."/>
        </authorList>
    </citation>
    <scope>NUCLEOTIDE SEQUENCE</scope>
    <source>
        <strain evidence="4">CNCM I-4278</strain>
    </source>
</reference>
<evidence type="ECO:0000256" key="2">
    <source>
        <dbReference type="ARBA" id="ARBA00035112"/>
    </source>
</evidence>
<gene>
    <name evidence="4" type="ORF">PDIGIT_LOCUS9689</name>
</gene>
<dbReference type="OrthoDB" id="3687641at2759"/>
<evidence type="ECO:0000256" key="3">
    <source>
        <dbReference type="SAM" id="Phobius"/>
    </source>
</evidence>
<protein>
    <submittedName>
        <fullName evidence="4">Uncharacterized protein</fullName>
    </submittedName>
</protein>
<dbReference type="PANTHER" id="PTHR33365">
    <property type="entry name" value="YALI0B05434P"/>
    <property type="match status" value="1"/>
</dbReference>
<evidence type="ECO:0000313" key="5">
    <source>
        <dbReference type="Proteomes" id="UP001152607"/>
    </source>
</evidence>
<evidence type="ECO:0000313" key="4">
    <source>
        <dbReference type="EMBL" id="CAI6336586.1"/>
    </source>
</evidence>
<dbReference type="Proteomes" id="UP001152607">
    <property type="component" value="Unassembled WGS sequence"/>
</dbReference>
<comment type="similarity">
    <text evidence="2">Belongs to the ustYa family.</text>
</comment>
<comment type="caution">
    <text evidence="4">The sequence shown here is derived from an EMBL/GenBank/DDBJ whole genome shotgun (WGS) entry which is preliminary data.</text>
</comment>
<dbReference type="AlphaFoldDB" id="A0A9W4UI33"/>
<sequence>MDEGHTHSKMFRRDDEVPFLDHNNDDEEDVPKQYNTRSHSLAYVALLHCSFALLYAVLTLYMVRSSKLQSDTPFRPALQDLDVSFSSRQYGLMRDSSYIGPPSNATDASWIDLFSTMSIRVSDAELSTTQQSSVALPDGGYLAWLGVYHELHCVKVLRKMVYREHYYPKLDDSGLRDRQVHADHCVDLLRQALMCHGDVGSLTTFLWDERFEKPLLSPQRPLHKCYNWDGLVDSLGKRVVEERELDMMKRS</sequence>
<keyword evidence="3" id="KW-1133">Transmembrane helix</keyword>
<keyword evidence="5" id="KW-1185">Reference proteome</keyword>
<keyword evidence="3" id="KW-0812">Transmembrane</keyword>
<keyword evidence="3" id="KW-0472">Membrane</keyword>
<organism evidence="4 5">
    <name type="scientific">Periconia digitata</name>
    <dbReference type="NCBI Taxonomy" id="1303443"/>
    <lineage>
        <taxon>Eukaryota</taxon>
        <taxon>Fungi</taxon>
        <taxon>Dikarya</taxon>
        <taxon>Ascomycota</taxon>
        <taxon>Pezizomycotina</taxon>
        <taxon>Dothideomycetes</taxon>
        <taxon>Pleosporomycetidae</taxon>
        <taxon>Pleosporales</taxon>
        <taxon>Massarineae</taxon>
        <taxon>Periconiaceae</taxon>
        <taxon>Periconia</taxon>
    </lineage>
</organism>
<dbReference type="GO" id="GO:0043386">
    <property type="term" value="P:mycotoxin biosynthetic process"/>
    <property type="evidence" value="ECO:0007669"/>
    <property type="project" value="InterPro"/>
</dbReference>
<evidence type="ECO:0000256" key="1">
    <source>
        <dbReference type="ARBA" id="ARBA00004685"/>
    </source>
</evidence>
<accession>A0A9W4UI33</accession>
<dbReference type="PANTHER" id="PTHR33365:SF4">
    <property type="entry name" value="CYCLOCHLOROTINE BIOSYNTHESIS PROTEIN O"/>
    <property type="match status" value="1"/>
</dbReference>
<comment type="pathway">
    <text evidence="1">Mycotoxin biosynthesis.</text>
</comment>
<dbReference type="Pfam" id="PF11807">
    <property type="entry name" value="UstYa"/>
    <property type="match status" value="1"/>
</dbReference>
<dbReference type="EMBL" id="CAOQHR010000006">
    <property type="protein sequence ID" value="CAI6336586.1"/>
    <property type="molecule type" value="Genomic_DNA"/>
</dbReference>
<feature type="transmembrane region" description="Helical" evidence="3">
    <location>
        <begin position="41"/>
        <end position="63"/>
    </location>
</feature>
<dbReference type="InterPro" id="IPR021765">
    <property type="entry name" value="UstYa-like"/>
</dbReference>
<proteinExistence type="inferred from homology"/>
<name>A0A9W4UI33_9PLEO</name>